<name>A0A125QCT3_PSEFL</name>
<evidence type="ECO:0000313" key="1">
    <source>
        <dbReference type="EMBL" id="KWV69777.1"/>
    </source>
</evidence>
<dbReference type="AntiFam" id="ANF00178">
    <property type="entry name" value="Shadow ORF (opposite dhbF)"/>
</dbReference>
<reference evidence="1 2" key="1">
    <citation type="submission" date="2015-05" db="EMBL/GenBank/DDBJ databases">
        <title>A genomic and transcriptomic approach to investigate the blue pigment phenotype in Pseudomonas fluorescens.</title>
        <authorList>
            <person name="Andreani N.A."/>
            <person name="Cardazzo B."/>
        </authorList>
    </citation>
    <scope>NUCLEOTIDE SEQUENCE [LARGE SCALE GENOMIC DNA]</scope>
    <source>
        <strain evidence="1 2">Ps_40</strain>
    </source>
</reference>
<organism evidence="1 2">
    <name type="scientific">Pseudomonas fluorescens</name>
    <dbReference type="NCBI Taxonomy" id="294"/>
    <lineage>
        <taxon>Bacteria</taxon>
        <taxon>Pseudomonadati</taxon>
        <taxon>Pseudomonadota</taxon>
        <taxon>Gammaproteobacteria</taxon>
        <taxon>Pseudomonadales</taxon>
        <taxon>Pseudomonadaceae</taxon>
        <taxon>Pseudomonas</taxon>
    </lineage>
</organism>
<proteinExistence type="predicted"/>
<dbReference type="EMBL" id="LCYC01000064">
    <property type="protein sequence ID" value="KWV69777.1"/>
    <property type="molecule type" value="Genomic_DNA"/>
</dbReference>
<dbReference type="AlphaFoldDB" id="A0A125QCT3"/>
<dbReference type="Proteomes" id="UP000063434">
    <property type="component" value="Unassembled WGS sequence"/>
</dbReference>
<protein>
    <submittedName>
        <fullName evidence="1">Uncharacterized protein</fullName>
    </submittedName>
</protein>
<comment type="caution">
    <text evidence="1">The sequence shown here is derived from an EMBL/GenBank/DDBJ whole genome shotgun (WGS) entry which is preliminary data.</text>
</comment>
<gene>
    <name evidence="1" type="ORF">PFL603g_06224</name>
</gene>
<sequence length="126" mass="13913">MPVNVSLEHLGIDEKADQTLGLNPVSIGNRHTDADVLLAAVTMQEGLEGSQQQHEHRHAFSLGHPFKVCSERGRQQHLQTCTAMALLGRTLMIERQLKDRLFTAQQVTPIAQLPLLFPGLHPVALP</sequence>
<accession>A0A125QCT3</accession>
<evidence type="ECO:0000313" key="2">
    <source>
        <dbReference type="Proteomes" id="UP000063434"/>
    </source>
</evidence>